<dbReference type="GO" id="GO:0005975">
    <property type="term" value="P:carbohydrate metabolic process"/>
    <property type="evidence" value="ECO:0007669"/>
    <property type="project" value="InterPro"/>
</dbReference>
<keyword evidence="9" id="KW-1185">Reference proteome</keyword>
<comment type="similarity">
    <text evidence="1 5">Belongs to the glycosyl hydrolase 32 family.</text>
</comment>
<dbReference type="InterPro" id="IPR013320">
    <property type="entry name" value="ConA-like_dom_sf"/>
</dbReference>
<accession>A0AB73T5Z5</accession>
<dbReference type="EMBL" id="QGGY01000004">
    <property type="protein sequence ID" value="PWJ76785.1"/>
    <property type="molecule type" value="Genomic_DNA"/>
</dbReference>
<reference evidence="8 9" key="1">
    <citation type="submission" date="2018-05" db="EMBL/GenBank/DDBJ databases">
        <authorList>
            <person name="Goeker M."/>
            <person name="Huntemann M."/>
            <person name="Clum A."/>
            <person name="Pillay M."/>
            <person name="Palaniappan K."/>
            <person name="Varghese N."/>
            <person name="Mikhailova N."/>
            <person name="Stamatis D."/>
            <person name="Reddy T."/>
            <person name="Daum C."/>
            <person name="Shapiro N."/>
            <person name="Ivanova N."/>
            <person name="Kyrpides N."/>
            <person name="Woyke T."/>
        </authorList>
    </citation>
    <scope>NUCLEOTIDE SEQUENCE [LARGE SCALE GENOMIC DNA]</scope>
    <source>
        <strain evidence="8 9">DSM 26524</strain>
    </source>
</reference>
<protein>
    <recommendedName>
        <fullName evidence="2">beta-fructofuranosidase</fullName>
        <ecNumber evidence="2">3.2.1.26</ecNumber>
    </recommendedName>
</protein>
<dbReference type="InterPro" id="IPR001362">
    <property type="entry name" value="Glyco_hydro_32"/>
</dbReference>
<evidence type="ECO:0000256" key="3">
    <source>
        <dbReference type="ARBA" id="ARBA00022801"/>
    </source>
</evidence>
<evidence type="ECO:0000256" key="2">
    <source>
        <dbReference type="ARBA" id="ARBA00012758"/>
    </source>
</evidence>
<proteinExistence type="inferred from homology"/>
<dbReference type="Pfam" id="PF00251">
    <property type="entry name" value="Glyco_hydro_32N"/>
    <property type="match status" value="1"/>
</dbReference>
<keyword evidence="3 5" id="KW-0378">Hydrolase</keyword>
<dbReference type="Gene3D" id="2.60.120.560">
    <property type="entry name" value="Exo-inulinase, domain 1"/>
    <property type="match status" value="1"/>
</dbReference>
<evidence type="ECO:0000313" key="9">
    <source>
        <dbReference type="Proteomes" id="UP000245412"/>
    </source>
</evidence>
<feature type="domain" description="Glycosyl hydrolase family 32 N-terminal" evidence="6">
    <location>
        <begin position="38"/>
        <end position="342"/>
    </location>
</feature>
<name>A0AB73T5Z5_9FIRM</name>
<evidence type="ECO:0000259" key="6">
    <source>
        <dbReference type="Pfam" id="PF00251"/>
    </source>
</evidence>
<evidence type="ECO:0000313" key="8">
    <source>
        <dbReference type="EMBL" id="PWJ76785.1"/>
    </source>
</evidence>
<sequence>MNLEKMAEVTRLYREKLLNDPYRPRFHFCVLDGEGVPGDPNGYFYADGRHHLMYLYRRSNGTFHWGHASSADLLFWRHHQDALVEGSKDEGCFSGGAFVDDDGTAYLSYWIFNPAAEDAHQGIGIAKAVFPYENWKQMEYPIIRSDKWGIIETADGKYIGCADPSNIWKKDGMYYMQTGNKAVLDAYGREADSQEIYKGDWTELFSSSNLTDWEYRGRFYDRYEGDGPEDSEDDMCPNFLPLPQSAGGGALSGKYLQLFISHNKGCQYYIGSLENEKFRPQIHGRMSWCDDTFFAPEAALDDKNRQIMFAWLRDDLPEQFQKFGWSGVFGLPRTLWLREEGDLGIAPASELKRLREEEQKYIISPQKNSGGMFELTNPDGCEINLTVKELGKEFGISIMHRENNERVLVIYNRAEGMLRVDTRQSGSLNRPVLEEAPLVLAENEQLELILYIDKSVLEVFANDRQAITRRIYNPKEVLPEFGVFGDGVITELKSFRMMPTMPY</sequence>
<dbReference type="Pfam" id="PF08244">
    <property type="entry name" value="Glyco_hydro_32C"/>
    <property type="match status" value="1"/>
</dbReference>
<dbReference type="GO" id="GO:0004564">
    <property type="term" value="F:beta-fructofuranosidase activity"/>
    <property type="evidence" value="ECO:0007669"/>
    <property type="project" value="UniProtKB-EC"/>
</dbReference>
<dbReference type="PANTHER" id="PTHR43101:SF1">
    <property type="entry name" value="BETA-FRUCTOSIDASE"/>
    <property type="match status" value="1"/>
</dbReference>
<gene>
    <name evidence="8" type="ORF">C7383_104231</name>
</gene>
<dbReference type="SMART" id="SM00640">
    <property type="entry name" value="Glyco_32"/>
    <property type="match status" value="1"/>
</dbReference>
<organism evidence="8 9">
    <name type="scientific">Murimonas intestini</name>
    <dbReference type="NCBI Taxonomy" id="1337051"/>
    <lineage>
        <taxon>Bacteria</taxon>
        <taxon>Bacillati</taxon>
        <taxon>Bacillota</taxon>
        <taxon>Clostridia</taxon>
        <taxon>Lachnospirales</taxon>
        <taxon>Lachnospiraceae</taxon>
        <taxon>Murimonas</taxon>
    </lineage>
</organism>
<dbReference type="InterPro" id="IPR013189">
    <property type="entry name" value="Glyco_hydro_32_C"/>
</dbReference>
<dbReference type="InterPro" id="IPR051214">
    <property type="entry name" value="GH32_Enzymes"/>
</dbReference>
<dbReference type="RefSeq" id="WP_109625924.1">
    <property type="nucleotide sequence ID" value="NZ_JANKBI010000019.1"/>
</dbReference>
<evidence type="ECO:0000259" key="7">
    <source>
        <dbReference type="Pfam" id="PF08244"/>
    </source>
</evidence>
<dbReference type="Gene3D" id="2.115.10.20">
    <property type="entry name" value="Glycosyl hydrolase domain, family 43"/>
    <property type="match status" value="1"/>
</dbReference>
<dbReference type="EC" id="3.2.1.26" evidence="2"/>
<evidence type="ECO:0000256" key="5">
    <source>
        <dbReference type="RuleBase" id="RU362110"/>
    </source>
</evidence>
<dbReference type="Proteomes" id="UP000245412">
    <property type="component" value="Unassembled WGS sequence"/>
</dbReference>
<evidence type="ECO:0000256" key="4">
    <source>
        <dbReference type="ARBA" id="ARBA00023295"/>
    </source>
</evidence>
<feature type="domain" description="Glycosyl hydrolase family 32 C-terminal" evidence="7">
    <location>
        <begin position="350"/>
        <end position="486"/>
    </location>
</feature>
<dbReference type="AlphaFoldDB" id="A0AB73T5Z5"/>
<dbReference type="SUPFAM" id="SSF75005">
    <property type="entry name" value="Arabinanase/levansucrase/invertase"/>
    <property type="match status" value="1"/>
</dbReference>
<dbReference type="InterPro" id="IPR013148">
    <property type="entry name" value="Glyco_hydro_32_N"/>
</dbReference>
<dbReference type="SUPFAM" id="SSF49899">
    <property type="entry name" value="Concanavalin A-like lectins/glucanases"/>
    <property type="match status" value="1"/>
</dbReference>
<comment type="caution">
    <text evidence="8">The sequence shown here is derived from an EMBL/GenBank/DDBJ whole genome shotgun (WGS) entry which is preliminary data.</text>
</comment>
<dbReference type="PANTHER" id="PTHR43101">
    <property type="entry name" value="BETA-FRUCTOSIDASE"/>
    <property type="match status" value="1"/>
</dbReference>
<evidence type="ECO:0000256" key="1">
    <source>
        <dbReference type="ARBA" id="ARBA00009902"/>
    </source>
</evidence>
<keyword evidence="4 5" id="KW-0326">Glycosidase</keyword>
<dbReference type="CDD" id="cd08996">
    <property type="entry name" value="GH32_FFase"/>
    <property type="match status" value="1"/>
</dbReference>
<dbReference type="InterPro" id="IPR023296">
    <property type="entry name" value="Glyco_hydro_beta-prop_sf"/>
</dbReference>